<dbReference type="InterPro" id="IPR001789">
    <property type="entry name" value="Sig_transdc_resp-reg_receiver"/>
</dbReference>
<dbReference type="CDD" id="cd00130">
    <property type="entry name" value="PAS"/>
    <property type="match status" value="1"/>
</dbReference>
<dbReference type="Gene3D" id="1.10.287.130">
    <property type="match status" value="1"/>
</dbReference>
<comment type="catalytic activity">
    <reaction evidence="1">
        <text>ATP + protein L-histidine = ADP + protein N-phospho-L-histidine.</text>
        <dbReference type="EC" id="2.7.13.3"/>
    </reaction>
</comment>
<dbReference type="Pfam" id="PF00512">
    <property type="entry name" value="HisKA"/>
    <property type="match status" value="1"/>
</dbReference>
<proteinExistence type="predicted"/>
<dbReference type="Gene3D" id="3.30.450.20">
    <property type="entry name" value="PAS domain"/>
    <property type="match status" value="1"/>
</dbReference>
<name>A0A840YT61_9SPHN</name>
<accession>A0A840YT61</accession>
<evidence type="ECO:0000256" key="1">
    <source>
        <dbReference type="ARBA" id="ARBA00000085"/>
    </source>
</evidence>
<dbReference type="Pfam" id="PF02518">
    <property type="entry name" value="HATPase_c"/>
    <property type="match status" value="1"/>
</dbReference>
<evidence type="ECO:0000256" key="5">
    <source>
        <dbReference type="PROSITE-ProRule" id="PRU00244"/>
    </source>
</evidence>
<dbReference type="PROSITE" id="PS50110">
    <property type="entry name" value="RESPONSE_REGULATORY"/>
    <property type="match status" value="1"/>
</dbReference>
<keyword evidence="5" id="KW-1133">Transmembrane helix</keyword>
<dbReference type="Pfam" id="PF13426">
    <property type="entry name" value="PAS_9"/>
    <property type="match status" value="1"/>
</dbReference>
<feature type="transmembrane region" description="Helical" evidence="5">
    <location>
        <begin position="20"/>
        <end position="41"/>
    </location>
</feature>
<dbReference type="SMART" id="SM00091">
    <property type="entry name" value="PAS"/>
    <property type="match status" value="1"/>
</dbReference>
<feature type="modified residue" description="4-aspartylphosphate" evidence="4">
    <location>
        <position position="631"/>
    </location>
</feature>
<dbReference type="Pfam" id="PF00072">
    <property type="entry name" value="Response_reg"/>
    <property type="match status" value="1"/>
</dbReference>
<dbReference type="PANTHER" id="PTHR43065">
    <property type="entry name" value="SENSOR HISTIDINE KINASE"/>
    <property type="match status" value="1"/>
</dbReference>
<feature type="domain" description="Response regulatory" evidence="7">
    <location>
        <begin position="581"/>
        <end position="692"/>
    </location>
</feature>
<keyword evidence="5" id="KW-0812">Transmembrane</keyword>
<organism evidence="11 12">
    <name type="scientific">Sphingomonas xinjiangensis</name>
    <dbReference type="NCBI Taxonomy" id="643568"/>
    <lineage>
        <taxon>Bacteria</taxon>
        <taxon>Pseudomonadati</taxon>
        <taxon>Pseudomonadota</taxon>
        <taxon>Alphaproteobacteria</taxon>
        <taxon>Sphingomonadales</taxon>
        <taxon>Sphingomonadaceae</taxon>
        <taxon>Sphingomonas</taxon>
    </lineage>
</organism>
<dbReference type="InterPro" id="IPR003594">
    <property type="entry name" value="HATPase_dom"/>
</dbReference>
<dbReference type="SMART" id="SM00387">
    <property type="entry name" value="HATPase_c"/>
    <property type="match status" value="1"/>
</dbReference>
<feature type="transmembrane region" description="Helical" evidence="5">
    <location>
        <begin position="116"/>
        <end position="136"/>
    </location>
</feature>
<dbReference type="GO" id="GO:0000155">
    <property type="term" value="F:phosphorelay sensor kinase activity"/>
    <property type="evidence" value="ECO:0007669"/>
    <property type="project" value="InterPro"/>
</dbReference>
<evidence type="ECO:0000259" key="8">
    <source>
        <dbReference type="PROSITE" id="PS50112"/>
    </source>
</evidence>
<dbReference type="SMART" id="SM00086">
    <property type="entry name" value="PAC"/>
    <property type="match status" value="1"/>
</dbReference>
<keyword evidence="12" id="KW-1185">Reference proteome</keyword>
<dbReference type="PROSITE" id="PS50109">
    <property type="entry name" value="HIS_KIN"/>
    <property type="match status" value="1"/>
</dbReference>
<dbReference type="InterPro" id="IPR036890">
    <property type="entry name" value="HATPase_C_sf"/>
</dbReference>
<feature type="domain" description="PAC" evidence="9">
    <location>
        <begin position="270"/>
        <end position="322"/>
    </location>
</feature>
<feature type="domain" description="Histidine kinase" evidence="6">
    <location>
        <begin position="335"/>
        <end position="556"/>
    </location>
</feature>
<dbReference type="InterPro" id="IPR000700">
    <property type="entry name" value="PAS-assoc_C"/>
</dbReference>
<dbReference type="InterPro" id="IPR003661">
    <property type="entry name" value="HisK_dim/P_dom"/>
</dbReference>
<dbReference type="PRINTS" id="PR00344">
    <property type="entry name" value="BCTRLSENSOR"/>
</dbReference>
<keyword evidence="5" id="KW-0472">Membrane</keyword>
<dbReference type="SUPFAM" id="SSF55874">
    <property type="entry name" value="ATPase domain of HSP90 chaperone/DNA topoisomerase II/histidine kinase"/>
    <property type="match status" value="1"/>
</dbReference>
<protein>
    <recommendedName>
        <fullName evidence="2">histidine kinase</fullName>
        <ecNumber evidence="2">2.7.13.3</ecNumber>
    </recommendedName>
</protein>
<sequence>MHFVAMLAFSMPGMEFGYDLGLTLLSLAVAILATGASFTMMNRAYRSWLMLAAAGLLMGLGVVAMHYIGMSAMQMSSSISYDGLWLSISVLIAIGAATTALWIASRESSQLQRLAAACLMGVAVAGMHYAGMRAAIFTVAPGTDMAEGSASIGQTALAMSVSAATFLILFLALMAAMFDRRFAVMAEREADALRASEERFRSLYQDTPLPLHSLNEDGCIEQVSNTWLSLMGYSRDEVEGRPLINFLTEASARQFRQQDLPELIAKEVLPPRDYRAVTKSGKFLDVVAAAKVERDAEGNFLHVLGGLTDVTDRKRVEDALRQSQKIEALGQLTGGIAHDFNNLLAVIVGNLDLLRRRLPADDLKANRLVESALEGAQRGASLTQRLLTFARRQDLRPSAVEIPGLIRGMADLLQRTIGPQIRVDTQFPLHLPQARVDANQLEMAILNLAVNARDAMPAGGSLKISADEPVLPSGVNDDLRPGRYIRLTVSDDGEGMNDETLARATDPFFTTKGVGKGTGLGLSMVHGLAAQSGGRLHLRSCPGKGTTAELYLPVATKEAEDRTVVTKSEPIAIEVSSRSLTVMVVDDDPLVLDNTSAMLQELGHVVLTASSANDALIKLNSKPKLDVLITDHLMPGKTGLELIKEVGEHLPGMRTLLISGFADLDPSELQGVLLLRKPFSLRELTSALQRVSSSAPIIPFARRART</sequence>
<dbReference type="InterPro" id="IPR001610">
    <property type="entry name" value="PAC"/>
</dbReference>
<dbReference type="InterPro" id="IPR000014">
    <property type="entry name" value="PAS"/>
</dbReference>
<feature type="domain" description="PAS" evidence="8">
    <location>
        <begin position="196"/>
        <end position="267"/>
    </location>
</feature>
<reference evidence="11 12" key="1">
    <citation type="submission" date="2020-08" db="EMBL/GenBank/DDBJ databases">
        <title>Genomic Encyclopedia of Type Strains, Phase IV (KMG-IV): sequencing the most valuable type-strain genomes for metagenomic binning, comparative biology and taxonomic classification.</title>
        <authorList>
            <person name="Goeker M."/>
        </authorList>
    </citation>
    <scope>NUCLEOTIDE SEQUENCE [LARGE SCALE GENOMIC DNA]</scope>
    <source>
        <strain evidence="11 12">DSM 26736</strain>
    </source>
</reference>
<gene>
    <name evidence="11" type="ORF">FHT02_004161</name>
</gene>
<dbReference type="Gene3D" id="6.10.250.490">
    <property type="match status" value="1"/>
</dbReference>
<dbReference type="InterPro" id="IPR035965">
    <property type="entry name" value="PAS-like_dom_sf"/>
</dbReference>
<feature type="transmembrane region" description="Helical" evidence="5">
    <location>
        <begin position="84"/>
        <end position="104"/>
    </location>
</feature>
<dbReference type="PANTHER" id="PTHR43065:SF49">
    <property type="entry name" value="HISTIDINE KINASE"/>
    <property type="match status" value="1"/>
</dbReference>
<dbReference type="InterPro" id="IPR011006">
    <property type="entry name" value="CheY-like_superfamily"/>
</dbReference>
<dbReference type="InterPro" id="IPR005467">
    <property type="entry name" value="His_kinase_dom"/>
</dbReference>
<dbReference type="Gene3D" id="3.40.50.2300">
    <property type="match status" value="1"/>
</dbReference>
<dbReference type="SUPFAM" id="SSF55785">
    <property type="entry name" value="PYP-like sensor domain (PAS domain)"/>
    <property type="match status" value="1"/>
</dbReference>
<keyword evidence="3 4" id="KW-0597">Phosphoprotein</keyword>
<evidence type="ECO:0000259" key="10">
    <source>
        <dbReference type="PROSITE" id="PS50924"/>
    </source>
</evidence>
<dbReference type="SUPFAM" id="SSF52172">
    <property type="entry name" value="CheY-like"/>
    <property type="match status" value="1"/>
</dbReference>
<evidence type="ECO:0000256" key="3">
    <source>
        <dbReference type="ARBA" id="ARBA00022553"/>
    </source>
</evidence>
<dbReference type="InterPro" id="IPR036097">
    <property type="entry name" value="HisK_dim/P_sf"/>
</dbReference>
<comment type="caution">
    <text evidence="11">The sequence shown here is derived from an EMBL/GenBank/DDBJ whole genome shotgun (WGS) entry which is preliminary data.</text>
</comment>
<evidence type="ECO:0000259" key="6">
    <source>
        <dbReference type="PROSITE" id="PS50109"/>
    </source>
</evidence>
<dbReference type="Pfam" id="PF03707">
    <property type="entry name" value="MHYT"/>
    <property type="match status" value="2"/>
</dbReference>
<comment type="caution">
    <text evidence="5">Lacks conserved residue(s) required for the propagation of feature annotation.</text>
</comment>
<evidence type="ECO:0000256" key="4">
    <source>
        <dbReference type="PROSITE-ProRule" id="PRU00169"/>
    </source>
</evidence>
<dbReference type="EC" id="2.7.13.3" evidence="2"/>
<dbReference type="SMART" id="SM00388">
    <property type="entry name" value="HisKA"/>
    <property type="match status" value="1"/>
</dbReference>
<evidence type="ECO:0000256" key="2">
    <source>
        <dbReference type="ARBA" id="ARBA00012438"/>
    </source>
</evidence>
<dbReference type="AlphaFoldDB" id="A0A840YT61"/>
<evidence type="ECO:0000259" key="9">
    <source>
        <dbReference type="PROSITE" id="PS50113"/>
    </source>
</evidence>
<evidence type="ECO:0000259" key="7">
    <source>
        <dbReference type="PROSITE" id="PS50110"/>
    </source>
</evidence>
<dbReference type="PROSITE" id="PS50113">
    <property type="entry name" value="PAC"/>
    <property type="match status" value="1"/>
</dbReference>
<dbReference type="InterPro" id="IPR004358">
    <property type="entry name" value="Sig_transdc_His_kin-like_C"/>
</dbReference>
<dbReference type="SMART" id="SM00448">
    <property type="entry name" value="REC"/>
    <property type="match status" value="1"/>
</dbReference>
<dbReference type="EMBL" id="JACIJF010000030">
    <property type="protein sequence ID" value="MBB5712899.1"/>
    <property type="molecule type" value="Genomic_DNA"/>
</dbReference>
<feature type="transmembrane region" description="Helical" evidence="5">
    <location>
        <begin position="156"/>
        <end position="178"/>
    </location>
</feature>
<dbReference type="GO" id="GO:0016020">
    <property type="term" value="C:membrane"/>
    <property type="evidence" value="ECO:0007669"/>
    <property type="project" value="UniProtKB-UniRule"/>
</dbReference>
<dbReference type="Proteomes" id="UP000527143">
    <property type="component" value="Unassembled WGS sequence"/>
</dbReference>
<dbReference type="PROSITE" id="PS50112">
    <property type="entry name" value="PAS"/>
    <property type="match status" value="1"/>
</dbReference>
<dbReference type="NCBIfam" id="TIGR00229">
    <property type="entry name" value="sensory_box"/>
    <property type="match status" value="1"/>
</dbReference>
<evidence type="ECO:0000313" key="12">
    <source>
        <dbReference type="Proteomes" id="UP000527143"/>
    </source>
</evidence>
<feature type="transmembrane region" description="Helical" evidence="5">
    <location>
        <begin position="48"/>
        <end position="69"/>
    </location>
</feature>
<dbReference type="PROSITE" id="PS50924">
    <property type="entry name" value="MHYT"/>
    <property type="match status" value="1"/>
</dbReference>
<feature type="domain" description="MHYT" evidence="10">
    <location>
        <begin position="1"/>
        <end position="138"/>
    </location>
</feature>
<dbReference type="Gene3D" id="3.30.565.10">
    <property type="entry name" value="Histidine kinase-like ATPase, C-terminal domain"/>
    <property type="match status" value="1"/>
</dbReference>
<dbReference type="SUPFAM" id="SSF47384">
    <property type="entry name" value="Homodimeric domain of signal transducing histidine kinase"/>
    <property type="match status" value="1"/>
</dbReference>
<dbReference type="InterPro" id="IPR005330">
    <property type="entry name" value="MHYT_dom"/>
</dbReference>
<evidence type="ECO:0000313" key="11">
    <source>
        <dbReference type="EMBL" id="MBB5712899.1"/>
    </source>
</evidence>